<comment type="caution">
    <text evidence="1">The sequence shown here is derived from an EMBL/GenBank/DDBJ whole genome shotgun (WGS) entry which is preliminary data.</text>
</comment>
<organism evidence="1 2">
    <name type="scientific">Streptosporangium oxazolinicum</name>
    <dbReference type="NCBI Taxonomy" id="909287"/>
    <lineage>
        <taxon>Bacteria</taxon>
        <taxon>Bacillati</taxon>
        <taxon>Actinomycetota</taxon>
        <taxon>Actinomycetes</taxon>
        <taxon>Streptosporangiales</taxon>
        <taxon>Streptosporangiaceae</taxon>
        <taxon>Streptosporangium</taxon>
    </lineage>
</organism>
<name>A0ABP8BNB8_9ACTN</name>
<accession>A0ABP8BNB8</accession>
<evidence type="ECO:0000313" key="1">
    <source>
        <dbReference type="EMBL" id="GAA4211076.1"/>
    </source>
</evidence>
<proteinExistence type="predicted"/>
<dbReference type="Gene3D" id="3.40.50.2300">
    <property type="match status" value="1"/>
</dbReference>
<dbReference type="Proteomes" id="UP001501251">
    <property type="component" value="Unassembled WGS sequence"/>
</dbReference>
<keyword evidence="2" id="KW-1185">Reference proteome</keyword>
<evidence type="ECO:0000313" key="2">
    <source>
        <dbReference type="Proteomes" id="UP001501251"/>
    </source>
</evidence>
<dbReference type="SUPFAM" id="SSF53822">
    <property type="entry name" value="Periplasmic binding protein-like I"/>
    <property type="match status" value="1"/>
</dbReference>
<gene>
    <name evidence="1" type="ORF">GCM10022252_79730</name>
</gene>
<dbReference type="InterPro" id="IPR028082">
    <property type="entry name" value="Peripla_BP_I"/>
</dbReference>
<sequence length="792" mass="86483">MKVLRAWMGDIGGRDVDVIAELGGLVPDPATKSVFRFLAMAGRSLFSRSGKNWIPGLGGRPRWFMRKQGFMVPKHSMSFLGFAERLTLTQRGSENEKEVKALLVHAFLEDLRVAYRRRGLILPRRQGWRRTAYVTVLLDNVTVANGGWELLELINTVRNKTGELDPLLVIAVSEEQSAPMGEAEPAEPGRALTALENWRRNLPSRRQRLASDARYLLLRLPEPTPADRLNDLNADDAGAWGRDHEFASRASPFLARPWVAESLVSLAVVPALVVGAVNVRDHLQAGCSPASLLSGWFSDDVLVEAYRIGEGNSQCVGYSADALQVFTSGGDEKAGEAGTRLRTLQLKIFEQNDRAGRLHELKPGRPLVGLVYFAGLTHQEADPDTDDAVAEELEGLLLRQREQNTPNRQGPLLRIVIANGAEKMVAADEVARRGLTPLLRSDPTIMGVVGFDRTVRQTRDAIGSLGAQGVIALGTTLTGERLAQSSPLYFQLVPSNAQQAILIVGYAKYLRNTKVTLYYPRFDKDDVYIETLLKELRTHLKTAGLEVREATGAMASLCGDPEDSANLKDRSDEMLFYAGREDGFGDFLTNAVRGCHTPARLPTIVADDATSRFMAQNRSRSQAGLPAVPVSYVGMGNLVVLAGKDCLEGRAGGRFPAGTPIDTFCTGMSALRGEMKGERKAPWVGERVGVAYDAAGMVIEATRSLSLNAPVHRAGVGQWFRENTFGGVTGLVDFTGSRIGDRRNIAVLRIPNIRDLDAQPVCVFLQGDLYEVGDLNEVNRRRSENGCPLAGS</sequence>
<reference evidence="2" key="1">
    <citation type="journal article" date="2019" name="Int. J. Syst. Evol. Microbiol.">
        <title>The Global Catalogue of Microorganisms (GCM) 10K type strain sequencing project: providing services to taxonomists for standard genome sequencing and annotation.</title>
        <authorList>
            <consortium name="The Broad Institute Genomics Platform"/>
            <consortium name="The Broad Institute Genome Sequencing Center for Infectious Disease"/>
            <person name="Wu L."/>
            <person name="Ma J."/>
        </authorList>
    </citation>
    <scope>NUCLEOTIDE SEQUENCE [LARGE SCALE GENOMIC DNA]</scope>
    <source>
        <strain evidence="2">JCM 17388</strain>
    </source>
</reference>
<dbReference type="EMBL" id="BAABAQ010000026">
    <property type="protein sequence ID" value="GAA4211076.1"/>
    <property type="molecule type" value="Genomic_DNA"/>
</dbReference>
<protein>
    <submittedName>
        <fullName evidence="1">Uncharacterized protein</fullName>
    </submittedName>
</protein>
<dbReference type="RefSeq" id="WP_344923546.1">
    <property type="nucleotide sequence ID" value="NZ_BAABAQ010000026.1"/>
</dbReference>